<feature type="non-terminal residue" evidence="2">
    <location>
        <position position="1"/>
    </location>
</feature>
<accession>A0A9N9JVE9</accession>
<organism evidence="2 3">
    <name type="scientific">Dentiscutata erythropus</name>
    <dbReference type="NCBI Taxonomy" id="1348616"/>
    <lineage>
        <taxon>Eukaryota</taxon>
        <taxon>Fungi</taxon>
        <taxon>Fungi incertae sedis</taxon>
        <taxon>Mucoromycota</taxon>
        <taxon>Glomeromycotina</taxon>
        <taxon>Glomeromycetes</taxon>
        <taxon>Diversisporales</taxon>
        <taxon>Gigasporaceae</taxon>
        <taxon>Dentiscutata</taxon>
    </lineage>
</organism>
<protein>
    <submittedName>
        <fullName evidence="2">1953_t:CDS:1</fullName>
    </submittedName>
</protein>
<evidence type="ECO:0000256" key="1">
    <source>
        <dbReference type="SAM" id="MobiDB-lite"/>
    </source>
</evidence>
<comment type="caution">
    <text evidence="2">The sequence shown here is derived from an EMBL/GenBank/DDBJ whole genome shotgun (WGS) entry which is preliminary data.</text>
</comment>
<evidence type="ECO:0000313" key="3">
    <source>
        <dbReference type="Proteomes" id="UP000789405"/>
    </source>
</evidence>
<dbReference type="EMBL" id="CAJVPY010030389">
    <property type="protein sequence ID" value="CAG8795376.1"/>
    <property type="molecule type" value="Genomic_DNA"/>
</dbReference>
<feature type="region of interest" description="Disordered" evidence="1">
    <location>
        <begin position="1"/>
        <end position="40"/>
    </location>
</feature>
<evidence type="ECO:0000313" key="2">
    <source>
        <dbReference type="EMBL" id="CAG8795376.1"/>
    </source>
</evidence>
<feature type="compositionally biased region" description="Acidic residues" evidence="1">
    <location>
        <begin position="13"/>
        <end position="40"/>
    </location>
</feature>
<sequence length="40" mass="4676">LTMGGTCLKQDVYDFENEQDPNYEQNSNDEWDSESSNEDK</sequence>
<dbReference type="Proteomes" id="UP000789405">
    <property type="component" value="Unassembled WGS sequence"/>
</dbReference>
<keyword evidence="3" id="KW-1185">Reference proteome</keyword>
<name>A0A9N9JVE9_9GLOM</name>
<proteinExistence type="predicted"/>
<reference evidence="2" key="1">
    <citation type="submission" date="2021-06" db="EMBL/GenBank/DDBJ databases">
        <authorList>
            <person name="Kallberg Y."/>
            <person name="Tangrot J."/>
            <person name="Rosling A."/>
        </authorList>
    </citation>
    <scope>NUCLEOTIDE SEQUENCE</scope>
    <source>
        <strain evidence="2">MA453B</strain>
    </source>
</reference>
<dbReference type="AlphaFoldDB" id="A0A9N9JVE9"/>
<gene>
    <name evidence="2" type="ORF">DERYTH_LOCUS22265</name>
</gene>